<dbReference type="EMBL" id="CP092864">
    <property type="protein sequence ID" value="UYV62738.1"/>
    <property type="molecule type" value="Genomic_DNA"/>
</dbReference>
<dbReference type="Pfam" id="PF01237">
    <property type="entry name" value="Oxysterol_BP"/>
    <property type="match status" value="1"/>
</dbReference>
<organism evidence="3 4">
    <name type="scientific">Cordylochernes scorpioides</name>
    <dbReference type="NCBI Taxonomy" id="51811"/>
    <lineage>
        <taxon>Eukaryota</taxon>
        <taxon>Metazoa</taxon>
        <taxon>Ecdysozoa</taxon>
        <taxon>Arthropoda</taxon>
        <taxon>Chelicerata</taxon>
        <taxon>Arachnida</taxon>
        <taxon>Pseudoscorpiones</taxon>
        <taxon>Cheliferoidea</taxon>
        <taxon>Chernetidae</taxon>
        <taxon>Cordylochernes</taxon>
    </lineage>
</organism>
<dbReference type="Gene3D" id="1.10.287.2720">
    <property type="match status" value="1"/>
</dbReference>
<feature type="region of interest" description="Disordered" evidence="2">
    <location>
        <begin position="46"/>
        <end position="77"/>
    </location>
</feature>
<sequence>MGKAHVFGRTLKEIHLKGSFPRNILIKLPFSPPALNQLCASRSHGVGAGPAQELPAGKEARGPRASQYAEGPDHRGTCRLAQGPRHAQGMDQTMGRPQARVAAAIQVPARQALVNTSYLVLQLSVFAIFQHNVILMCPPDLEDDNHTDDNRAHSSDTESEPHVEEEEEDEEEPLEPPYMENDQEELGMVGYWGICLALLIFFAQILHENFHLKVSVPSQLKGLCVQAGDAGQTEEVAEENKSLIWSLLKQVRPGMDLSKVVLPTFILEPRSFLDKLTDYYYHADILTRAVQEEDPFDRMKMVVEWYLSGFYKKPKGLKKPYNPILGETFRCFWRHPDTGSRTFYIAEQVGSQAGYLTTLPSPPSMSQTARMDFASLGASLPSPNSMCSRRILNIKWTDYGQQEVWRRFNGVYSFVEMTEHVVCGLFHSGGKYIEECMETKAGLA</sequence>
<dbReference type="PANTHER" id="PTHR10972:SF102">
    <property type="entry name" value="OXYSTEROL-BINDING PROTEIN"/>
    <property type="match status" value="1"/>
</dbReference>
<evidence type="ECO:0000256" key="2">
    <source>
        <dbReference type="SAM" id="MobiDB-lite"/>
    </source>
</evidence>
<keyword evidence="4" id="KW-1185">Reference proteome</keyword>
<dbReference type="Proteomes" id="UP001235939">
    <property type="component" value="Chromosome 02"/>
</dbReference>
<dbReference type="SUPFAM" id="SSF144000">
    <property type="entry name" value="Oxysterol-binding protein-like"/>
    <property type="match status" value="1"/>
</dbReference>
<reference evidence="3 4" key="1">
    <citation type="submission" date="2022-01" db="EMBL/GenBank/DDBJ databases">
        <title>A chromosomal length assembly of Cordylochernes scorpioides.</title>
        <authorList>
            <person name="Zeh D."/>
            <person name="Zeh J."/>
        </authorList>
    </citation>
    <scope>NUCLEOTIDE SEQUENCE [LARGE SCALE GENOMIC DNA]</scope>
    <source>
        <strain evidence="3">IN4F17</strain>
        <tissue evidence="3">Whole Body</tissue>
    </source>
</reference>
<accession>A0ABY6K2R3</accession>
<protein>
    <submittedName>
        <fullName evidence="3">OSBPL8</fullName>
    </submittedName>
</protein>
<evidence type="ECO:0000256" key="1">
    <source>
        <dbReference type="ARBA" id="ARBA00008842"/>
    </source>
</evidence>
<dbReference type="PANTHER" id="PTHR10972">
    <property type="entry name" value="OXYSTEROL-BINDING PROTEIN-RELATED"/>
    <property type="match status" value="1"/>
</dbReference>
<evidence type="ECO:0000313" key="3">
    <source>
        <dbReference type="EMBL" id="UYV62738.1"/>
    </source>
</evidence>
<comment type="similarity">
    <text evidence="1">Belongs to the OSBP family.</text>
</comment>
<dbReference type="InterPro" id="IPR037239">
    <property type="entry name" value="OSBP_sf"/>
</dbReference>
<feature type="compositionally biased region" description="Acidic residues" evidence="2">
    <location>
        <begin position="163"/>
        <end position="174"/>
    </location>
</feature>
<feature type="compositionally biased region" description="Basic and acidic residues" evidence="2">
    <location>
        <begin position="147"/>
        <end position="162"/>
    </location>
</feature>
<proteinExistence type="inferred from homology"/>
<feature type="region of interest" description="Disordered" evidence="2">
    <location>
        <begin position="144"/>
        <end position="178"/>
    </location>
</feature>
<dbReference type="InterPro" id="IPR000648">
    <property type="entry name" value="Oxysterol-bd"/>
</dbReference>
<evidence type="ECO:0000313" key="4">
    <source>
        <dbReference type="Proteomes" id="UP001235939"/>
    </source>
</evidence>
<name>A0ABY6K2R3_9ARAC</name>
<gene>
    <name evidence="3" type="ORF">LAZ67_2001761</name>
</gene>